<dbReference type="EMBL" id="JBANMG010000001">
    <property type="protein sequence ID" value="KAK6957377.1"/>
    <property type="molecule type" value="Genomic_DNA"/>
</dbReference>
<accession>A0AAX6MY98</accession>
<evidence type="ECO:0000259" key="1">
    <source>
        <dbReference type="Pfam" id="PF23584"/>
    </source>
</evidence>
<keyword evidence="3" id="KW-1185">Reference proteome</keyword>
<dbReference type="Proteomes" id="UP001369815">
    <property type="component" value="Unassembled WGS sequence"/>
</dbReference>
<gene>
    <name evidence="2" type="ORF">Daesc_000161</name>
</gene>
<name>A0AAX6MY98_9PEZI</name>
<feature type="domain" description="DUF7136" evidence="1">
    <location>
        <begin position="7"/>
        <end position="237"/>
    </location>
</feature>
<protein>
    <recommendedName>
        <fullName evidence="1">DUF7136 domain-containing protein</fullName>
    </recommendedName>
</protein>
<sequence>MVRGIDFPATVEVDLIYPRNGTFAPSVLTPIVFSIRNPQLAAPLDLNLQWDIYRNDRPLGEGPWTQASNHLRWVDFSNVSDPYIAYSWTGKLNVETTWWIRWGVLWGNCSRSPDRYTEEGMASTTSFGLKNNVVEFTTKNGSTELDLASVNRPGDDTCGNVTDTRVTFNVTGVLDTPNPSKYDDRETCAVLAPPSNVTIPPPTRTCGAEMDASAASSILAAITATVCAGLPGPDVSCPPESPSSATRGKGVPFVAGMTTWLKTLVFASVTYILVA</sequence>
<dbReference type="Pfam" id="PF23584">
    <property type="entry name" value="DUF7136"/>
    <property type="match status" value="1"/>
</dbReference>
<dbReference type="InterPro" id="IPR055560">
    <property type="entry name" value="DUF7136"/>
</dbReference>
<organism evidence="2 3">
    <name type="scientific">Daldinia eschscholtzii</name>
    <dbReference type="NCBI Taxonomy" id="292717"/>
    <lineage>
        <taxon>Eukaryota</taxon>
        <taxon>Fungi</taxon>
        <taxon>Dikarya</taxon>
        <taxon>Ascomycota</taxon>
        <taxon>Pezizomycotina</taxon>
        <taxon>Sordariomycetes</taxon>
        <taxon>Xylariomycetidae</taxon>
        <taxon>Xylariales</taxon>
        <taxon>Hypoxylaceae</taxon>
        <taxon>Daldinia</taxon>
    </lineage>
</organism>
<evidence type="ECO:0000313" key="2">
    <source>
        <dbReference type="EMBL" id="KAK6957377.1"/>
    </source>
</evidence>
<evidence type="ECO:0000313" key="3">
    <source>
        <dbReference type="Proteomes" id="UP001369815"/>
    </source>
</evidence>
<reference evidence="2 3" key="1">
    <citation type="journal article" date="2024" name="Front Chem Biol">
        <title>Unveiling the potential of Daldinia eschscholtzii MFLUCC 19-0629 through bioactivity and bioinformatics studies for enhanced sustainable agriculture production.</title>
        <authorList>
            <person name="Brooks S."/>
            <person name="Weaver J.A."/>
            <person name="Klomchit A."/>
            <person name="Alharthi S.A."/>
            <person name="Onlamun T."/>
            <person name="Nurani R."/>
            <person name="Vong T.K."/>
            <person name="Alberti F."/>
            <person name="Greco C."/>
        </authorList>
    </citation>
    <scope>NUCLEOTIDE SEQUENCE [LARGE SCALE GENOMIC DNA]</scope>
    <source>
        <strain evidence="2">MFLUCC 19-0629</strain>
    </source>
</reference>
<comment type="caution">
    <text evidence="2">The sequence shown here is derived from an EMBL/GenBank/DDBJ whole genome shotgun (WGS) entry which is preliminary data.</text>
</comment>
<proteinExistence type="predicted"/>
<dbReference type="AlphaFoldDB" id="A0AAX6MY98"/>